<evidence type="ECO:0000313" key="2">
    <source>
        <dbReference type="Proteomes" id="UP000070138"/>
    </source>
</evidence>
<dbReference type="Proteomes" id="UP000070138">
    <property type="component" value="Unassembled WGS sequence"/>
</dbReference>
<reference evidence="1 2" key="2">
    <citation type="journal article" date="2016" name="Int. J. Syst. Evol. Microbiol.">
        <title>Vitellibacter aquimaris sp. nov., a marine bacterium isolated from seawater.</title>
        <authorList>
            <person name="Thevarajoo S."/>
            <person name="Selvaratnam C."/>
            <person name="Goh K.M."/>
            <person name="Hong K.W."/>
            <person name="Chan X.Y."/>
            <person name="Chan K.G."/>
            <person name="Chong C.S."/>
        </authorList>
    </citation>
    <scope>NUCLEOTIDE SEQUENCE [LARGE SCALE GENOMIC DNA]</scope>
    <source>
        <strain evidence="1 2">D-24</strain>
    </source>
</reference>
<dbReference type="OrthoDB" id="5348860at2"/>
<reference evidence="2" key="1">
    <citation type="submission" date="2014-10" db="EMBL/GenBank/DDBJ databases">
        <title>Genome sequencing of Vitellibacter sp. D-24.</title>
        <authorList>
            <person name="Thevarajoo S."/>
            <person name="Selvaratnam C."/>
            <person name="Goh K.M."/>
            <person name="Chong C.S."/>
        </authorList>
    </citation>
    <scope>NUCLEOTIDE SEQUENCE [LARGE SCALE GENOMIC DNA]</scope>
    <source>
        <strain evidence="2">D-24</strain>
    </source>
</reference>
<protein>
    <recommendedName>
        <fullName evidence="3">Lipoprotein</fullName>
    </recommendedName>
</protein>
<evidence type="ECO:0008006" key="3">
    <source>
        <dbReference type="Google" id="ProtNLM"/>
    </source>
</evidence>
<proteinExistence type="predicted"/>
<dbReference type="PROSITE" id="PS51257">
    <property type="entry name" value="PROKAR_LIPOPROTEIN"/>
    <property type="match status" value="1"/>
</dbReference>
<sequence>MNYKFLLIPFFSLIMAVSCKDANKEVIEPTVPTETKATIEYNENRLDTVSKQTDESDTFRGGGTDPFWSVQFSKGKIHFKAPGASLKSFVAPIPEPEISGNSKKYVAQSHRVLMEVLITEEECIDTKNSKNSSHKVKVSIKPKSEKDFNVYEGCGS</sequence>
<keyword evidence="2" id="KW-1185">Reference proteome</keyword>
<name>A0A137RMB0_9FLAO</name>
<accession>A0A137RMB0</accession>
<evidence type="ECO:0000313" key="1">
    <source>
        <dbReference type="EMBL" id="KXO01305.1"/>
    </source>
</evidence>
<dbReference type="STRING" id="1548749.LS48_02270"/>
<organism evidence="1 2">
    <name type="scientific">Aequorivita aquimaris</name>
    <dbReference type="NCBI Taxonomy" id="1548749"/>
    <lineage>
        <taxon>Bacteria</taxon>
        <taxon>Pseudomonadati</taxon>
        <taxon>Bacteroidota</taxon>
        <taxon>Flavobacteriia</taxon>
        <taxon>Flavobacteriales</taxon>
        <taxon>Flavobacteriaceae</taxon>
        <taxon>Aequorivita</taxon>
    </lineage>
</organism>
<gene>
    <name evidence="1" type="ORF">LS48_02270</name>
</gene>
<dbReference type="EMBL" id="JRWG01000001">
    <property type="protein sequence ID" value="KXO01305.1"/>
    <property type="molecule type" value="Genomic_DNA"/>
</dbReference>
<dbReference type="RefSeq" id="WP_062619534.1">
    <property type="nucleotide sequence ID" value="NZ_JRWG01000001.1"/>
</dbReference>
<comment type="caution">
    <text evidence="1">The sequence shown here is derived from an EMBL/GenBank/DDBJ whole genome shotgun (WGS) entry which is preliminary data.</text>
</comment>
<dbReference type="AlphaFoldDB" id="A0A137RMB0"/>